<accession>A0A9Q3BGG4</accession>
<name>A0A9Q3BGG4_9BASI</name>
<sequence>MQMAAGNVKIKRPHDPEVAAKIPIHFIEIDGRKAFKLSQWAPEGGTPDSENIDSKGTETFILGISSS</sequence>
<proteinExistence type="predicted"/>
<dbReference type="AlphaFoldDB" id="A0A9Q3BGG4"/>
<dbReference type="Proteomes" id="UP000765509">
    <property type="component" value="Unassembled WGS sequence"/>
</dbReference>
<comment type="caution">
    <text evidence="1">The sequence shown here is derived from an EMBL/GenBank/DDBJ whole genome shotgun (WGS) entry which is preliminary data.</text>
</comment>
<protein>
    <submittedName>
        <fullName evidence="1">Uncharacterized protein</fullName>
    </submittedName>
</protein>
<evidence type="ECO:0000313" key="2">
    <source>
        <dbReference type="Proteomes" id="UP000765509"/>
    </source>
</evidence>
<gene>
    <name evidence="1" type="ORF">O181_004569</name>
</gene>
<keyword evidence="2" id="KW-1185">Reference proteome</keyword>
<dbReference type="EMBL" id="AVOT02000900">
    <property type="protein sequence ID" value="MBW0464854.1"/>
    <property type="molecule type" value="Genomic_DNA"/>
</dbReference>
<evidence type="ECO:0000313" key="1">
    <source>
        <dbReference type="EMBL" id="MBW0464854.1"/>
    </source>
</evidence>
<reference evidence="1" key="1">
    <citation type="submission" date="2021-03" db="EMBL/GenBank/DDBJ databases">
        <title>Draft genome sequence of rust myrtle Austropuccinia psidii MF-1, a brazilian biotype.</title>
        <authorList>
            <person name="Quecine M.C."/>
            <person name="Pachon D.M.R."/>
            <person name="Bonatelli M.L."/>
            <person name="Correr F.H."/>
            <person name="Franceschini L.M."/>
            <person name="Leite T.F."/>
            <person name="Margarido G.R.A."/>
            <person name="Almeida C.A."/>
            <person name="Ferrarezi J.A."/>
            <person name="Labate C.A."/>
        </authorList>
    </citation>
    <scope>NUCLEOTIDE SEQUENCE</scope>
    <source>
        <strain evidence="1">MF-1</strain>
    </source>
</reference>
<organism evidence="1 2">
    <name type="scientific">Austropuccinia psidii MF-1</name>
    <dbReference type="NCBI Taxonomy" id="1389203"/>
    <lineage>
        <taxon>Eukaryota</taxon>
        <taxon>Fungi</taxon>
        <taxon>Dikarya</taxon>
        <taxon>Basidiomycota</taxon>
        <taxon>Pucciniomycotina</taxon>
        <taxon>Pucciniomycetes</taxon>
        <taxon>Pucciniales</taxon>
        <taxon>Sphaerophragmiaceae</taxon>
        <taxon>Austropuccinia</taxon>
    </lineage>
</organism>
<dbReference type="OrthoDB" id="4369127at2759"/>